<proteinExistence type="predicted"/>
<organism evidence="2 3">
    <name type="scientific">Rhodopirellula baltica (strain DSM 10527 / NCIMB 13988 / SH1)</name>
    <dbReference type="NCBI Taxonomy" id="243090"/>
    <lineage>
        <taxon>Bacteria</taxon>
        <taxon>Pseudomonadati</taxon>
        <taxon>Planctomycetota</taxon>
        <taxon>Planctomycetia</taxon>
        <taxon>Pirellulales</taxon>
        <taxon>Pirellulaceae</taxon>
        <taxon>Rhodopirellula</taxon>
    </lineage>
</organism>
<dbReference type="InParanoid" id="Q7USE7"/>
<dbReference type="AlphaFoldDB" id="Q7USE7"/>
<name>Q7USE7_RHOBA</name>
<dbReference type="HOGENOM" id="CLU_2397603_0_0_0"/>
<dbReference type="EMBL" id="BX294140">
    <property type="protein sequence ID" value="CAD73850.1"/>
    <property type="molecule type" value="Genomic_DNA"/>
</dbReference>
<reference evidence="2 3" key="1">
    <citation type="journal article" date="2003" name="Proc. Natl. Acad. Sci. U.S.A.">
        <title>Complete genome sequence of the marine planctomycete Pirellula sp. strain 1.</title>
        <authorList>
            <person name="Gloeckner F.O."/>
            <person name="Kube M."/>
            <person name="Bauer M."/>
            <person name="Teeling H."/>
            <person name="Lombardot T."/>
            <person name="Ludwig W."/>
            <person name="Gade D."/>
            <person name="Beck A."/>
            <person name="Borzym K."/>
            <person name="Heitmann K."/>
            <person name="Rabus R."/>
            <person name="Schlesner H."/>
            <person name="Amann R."/>
            <person name="Reinhardt R."/>
        </authorList>
    </citation>
    <scope>NUCLEOTIDE SEQUENCE [LARGE SCALE GENOMIC DNA]</scope>
    <source>
        <strain evidence="3">DSM 10527 / NCIMB 13988 / SH1</strain>
    </source>
</reference>
<evidence type="ECO:0000313" key="2">
    <source>
        <dbReference type="EMBL" id="CAD73850.1"/>
    </source>
</evidence>
<accession>Q7USE7</accession>
<feature type="region of interest" description="Disordered" evidence="1">
    <location>
        <begin position="1"/>
        <end position="30"/>
    </location>
</feature>
<feature type="compositionally biased region" description="Basic and acidic residues" evidence="1">
    <location>
        <begin position="11"/>
        <end position="20"/>
    </location>
</feature>
<gene>
    <name evidence="2" type="ordered locus">RB4550</name>
</gene>
<dbReference type="EnsemblBacteria" id="CAD73850">
    <property type="protein sequence ID" value="CAD73850"/>
    <property type="gene ID" value="RB4550"/>
</dbReference>
<keyword evidence="3" id="KW-1185">Reference proteome</keyword>
<dbReference type="Proteomes" id="UP000001025">
    <property type="component" value="Chromosome"/>
</dbReference>
<evidence type="ECO:0000256" key="1">
    <source>
        <dbReference type="SAM" id="MobiDB-lite"/>
    </source>
</evidence>
<dbReference type="KEGG" id="rba:RB4550"/>
<sequence>MTLNGGSNFPDESRRNHDVIRPANHHSITRGCHQTTETKMAKNHEMVNQRRRVVSPAASYFCARSAKTVETRSGGQNGAVLATKPQYINHAAK</sequence>
<evidence type="ECO:0000313" key="3">
    <source>
        <dbReference type="Proteomes" id="UP000001025"/>
    </source>
</evidence>
<protein>
    <submittedName>
        <fullName evidence="2">Uncharacterized protein</fullName>
    </submittedName>
</protein>